<feature type="transmembrane region" description="Helical" evidence="1">
    <location>
        <begin position="364"/>
        <end position="385"/>
    </location>
</feature>
<feature type="domain" description="DUF418" evidence="2">
    <location>
        <begin position="243"/>
        <end position="403"/>
    </location>
</feature>
<reference evidence="3 5" key="2">
    <citation type="submission" date="2020-07" db="EMBL/GenBank/DDBJ databases">
        <title>Identification of Halomonas strains.</title>
        <authorList>
            <person name="Xiao Z."/>
            <person name="Shen J."/>
        </authorList>
    </citation>
    <scope>NUCLEOTIDE SEQUENCE [LARGE SCALE GENOMIC DNA]</scope>
    <source>
        <strain evidence="3 5">DSM 17331</strain>
    </source>
</reference>
<dbReference type="InterPro" id="IPR007349">
    <property type="entry name" value="DUF418"/>
</dbReference>
<evidence type="ECO:0000256" key="1">
    <source>
        <dbReference type="SAM" id="Phobius"/>
    </source>
</evidence>
<evidence type="ECO:0000313" key="6">
    <source>
        <dbReference type="Proteomes" id="UP000814353"/>
    </source>
</evidence>
<dbReference type="Pfam" id="PF04235">
    <property type="entry name" value="DUF418"/>
    <property type="match status" value="1"/>
</dbReference>
<dbReference type="PANTHER" id="PTHR30590">
    <property type="entry name" value="INNER MEMBRANE PROTEIN"/>
    <property type="match status" value="1"/>
</dbReference>
<proteinExistence type="predicted"/>
<dbReference type="PANTHER" id="PTHR30590:SF2">
    <property type="entry name" value="INNER MEMBRANE PROTEIN"/>
    <property type="match status" value="1"/>
</dbReference>
<evidence type="ECO:0000313" key="4">
    <source>
        <dbReference type="EMBL" id="MCG6660222.1"/>
    </source>
</evidence>
<evidence type="ECO:0000313" key="3">
    <source>
        <dbReference type="EMBL" id="MBA2777552.1"/>
    </source>
</evidence>
<sequence length="410" mass="46614">MNRTQQACRRVDQGTTARIEALDVLRGVALLGILVMNVQAFAMPYAAYLNPSAWGRLEGIDLAAWLISHLLADQKMMAIFSMLFGAGIVLFAERAEAAGRPTAMLHYRRNAWLLFFGAAHAYLVWYGDILFTYAVCGMLLYPCRKMSPWSLLTSGVAMLAVTSALFLFFGWSMSFWSEADLLAFQAEWQPPVEQLQSEIERYRSGWWQQMPHRAELAFEAQTFTLLVWGLWRAAGMMLIGMGLYRLGVLTGLARPRVYLTLVGMGLVLGLPLVAYGVAWNFANDWGPLSMFYGFQFNYWGSVLVALGWVGGVMLVLRTQAWLGLRRRLAAVGRMAFSLYILQSVLMSLIFYGHGLGMFGHIERSGQMLVVLGIWLLQLWLAPLWLRHFRHGPLEWLWRSLTRGQRQPWRH</sequence>
<evidence type="ECO:0000259" key="2">
    <source>
        <dbReference type="Pfam" id="PF04235"/>
    </source>
</evidence>
<dbReference type="InterPro" id="IPR052529">
    <property type="entry name" value="Bact_Transport_Assoc"/>
</dbReference>
<keyword evidence="1" id="KW-0812">Transmembrane</keyword>
<reference evidence="4 6" key="1">
    <citation type="submission" date="2020-05" db="EMBL/GenBank/DDBJ databases">
        <title>Comparative genomic analysis of denitrifying bacteria from Halomonas genus.</title>
        <authorList>
            <person name="Wang L."/>
            <person name="Shao Z."/>
        </authorList>
    </citation>
    <scope>NUCLEOTIDE SEQUENCE [LARGE SCALE GENOMIC DNA]</scope>
    <source>
        <strain evidence="4 6">DSM 17331</strain>
    </source>
</reference>
<gene>
    <name evidence="3" type="ORF">H1D44_01410</name>
    <name evidence="4" type="ORF">HOP48_01485</name>
</gene>
<feature type="transmembrane region" description="Helical" evidence="1">
    <location>
        <begin position="112"/>
        <end position="141"/>
    </location>
</feature>
<feature type="transmembrane region" description="Helical" evidence="1">
    <location>
        <begin position="148"/>
        <end position="171"/>
    </location>
</feature>
<dbReference type="EMBL" id="JABFUB010000001">
    <property type="protein sequence ID" value="MCG6660222.1"/>
    <property type="molecule type" value="Genomic_DNA"/>
</dbReference>
<keyword evidence="1" id="KW-0472">Membrane</keyword>
<dbReference type="RefSeq" id="WP_181513054.1">
    <property type="nucleotide sequence ID" value="NZ_JABFUB010000001.1"/>
</dbReference>
<dbReference type="Proteomes" id="UP000814353">
    <property type="component" value="Unassembled WGS sequence"/>
</dbReference>
<feature type="transmembrane region" description="Helical" evidence="1">
    <location>
        <begin position="328"/>
        <end position="352"/>
    </location>
</feature>
<comment type="caution">
    <text evidence="3">The sequence shown here is derived from an EMBL/GenBank/DDBJ whole genome shotgun (WGS) entry which is preliminary data.</text>
</comment>
<feature type="transmembrane region" description="Helical" evidence="1">
    <location>
        <begin position="258"/>
        <end position="278"/>
    </location>
</feature>
<protein>
    <submittedName>
        <fullName evidence="3">DUF418 domain-containing protein</fullName>
    </submittedName>
</protein>
<feature type="transmembrane region" description="Helical" evidence="1">
    <location>
        <begin position="76"/>
        <end position="92"/>
    </location>
</feature>
<evidence type="ECO:0000313" key="5">
    <source>
        <dbReference type="Proteomes" id="UP000518091"/>
    </source>
</evidence>
<dbReference type="EMBL" id="JACEFT010000001">
    <property type="protein sequence ID" value="MBA2777552.1"/>
    <property type="molecule type" value="Genomic_DNA"/>
</dbReference>
<feature type="transmembrane region" description="Helical" evidence="1">
    <location>
        <begin position="298"/>
        <end position="316"/>
    </location>
</feature>
<keyword evidence="1" id="KW-1133">Transmembrane helix</keyword>
<keyword evidence="6" id="KW-1185">Reference proteome</keyword>
<dbReference type="Proteomes" id="UP000518091">
    <property type="component" value="Unassembled WGS sequence"/>
</dbReference>
<dbReference type="AlphaFoldDB" id="A0A7V9VY97"/>
<accession>A0A7V9VY97</accession>
<organism evidence="3 5">
    <name type="scientific">Billgrantia kenyensis</name>
    <dbReference type="NCBI Taxonomy" id="321266"/>
    <lineage>
        <taxon>Bacteria</taxon>
        <taxon>Pseudomonadati</taxon>
        <taxon>Pseudomonadota</taxon>
        <taxon>Gammaproteobacteria</taxon>
        <taxon>Oceanospirillales</taxon>
        <taxon>Halomonadaceae</taxon>
        <taxon>Billgrantia</taxon>
    </lineage>
</organism>
<name>A0A7V9VY97_9GAMM</name>
<feature type="transmembrane region" description="Helical" evidence="1">
    <location>
        <begin position="28"/>
        <end position="47"/>
    </location>
</feature>